<dbReference type="Proteomes" id="UP000436357">
    <property type="component" value="Unassembled WGS sequence"/>
</dbReference>
<reference evidence="2 3" key="1">
    <citation type="submission" date="2019-11" db="EMBL/GenBank/DDBJ databases">
        <title>Draft Genome Sequence of Plant Growth-Promoting Rhizosphere-Associated Bacteria.</title>
        <authorList>
            <person name="Vasilyev I.Y."/>
            <person name="Radchenko V."/>
            <person name="Ilnitskaya E.V."/>
        </authorList>
    </citation>
    <scope>NUCLEOTIDE SEQUENCE [LARGE SCALE GENOMIC DNA]</scope>
    <source>
        <strain evidence="2 3">VRA_9sq_n</strain>
    </source>
</reference>
<proteinExistence type="predicted"/>
<dbReference type="EMBL" id="WKKW01000003">
    <property type="protein sequence ID" value="MSD91090.1"/>
    <property type="molecule type" value="Genomic_DNA"/>
</dbReference>
<comment type="caution">
    <text evidence="2">The sequence shown here is derived from an EMBL/GenBank/DDBJ whole genome shotgun (WGS) entry which is preliminary data.</text>
</comment>
<dbReference type="OrthoDB" id="231241at2"/>
<feature type="region of interest" description="Disordered" evidence="1">
    <location>
        <begin position="1"/>
        <end position="20"/>
    </location>
</feature>
<evidence type="ECO:0000313" key="2">
    <source>
        <dbReference type="EMBL" id="MSD91090.1"/>
    </source>
</evidence>
<accession>A0A6N7TYK9</accession>
<evidence type="ECO:0000256" key="1">
    <source>
        <dbReference type="SAM" id="MobiDB-lite"/>
    </source>
</evidence>
<gene>
    <name evidence="2" type="ORF">GKC41_05385</name>
</gene>
<name>A0A6N7TYK9_9BIFI</name>
<evidence type="ECO:0000313" key="3">
    <source>
        <dbReference type="Proteomes" id="UP000436357"/>
    </source>
</evidence>
<protein>
    <submittedName>
        <fullName evidence="2">Uncharacterized protein</fullName>
    </submittedName>
</protein>
<sequence>MAKSADDTWDGVRGPLNTRNKLREYDPTGYLLADIYPQTTLPYPWNTNPVNHDCSGHMDQLP</sequence>
<organism evidence="2 3">
    <name type="scientific">Bifidobacterium asteroides</name>
    <dbReference type="NCBI Taxonomy" id="1684"/>
    <lineage>
        <taxon>Bacteria</taxon>
        <taxon>Bacillati</taxon>
        <taxon>Actinomycetota</taxon>
        <taxon>Actinomycetes</taxon>
        <taxon>Bifidobacteriales</taxon>
        <taxon>Bifidobacteriaceae</taxon>
        <taxon>Bifidobacterium</taxon>
    </lineage>
</organism>
<dbReference type="AlphaFoldDB" id="A0A6N7TYK9"/>